<comment type="caution">
    <text evidence="2">The sequence shown here is derived from an EMBL/GenBank/DDBJ whole genome shotgun (WGS) entry which is preliminary data.</text>
</comment>
<feature type="domain" description="Putative auto-transporter adhesin head GIN" evidence="1">
    <location>
        <begin position="32"/>
        <end position="233"/>
    </location>
</feature>
<organism evidence="2 3">
    <name type="scientific">Aquimarina gracilis</name>
    <dbReference type="NCBI Taxonomy" id="874422"/>
    <lineage>
        <taxon>Bacteria</taxon>
        <taxon>Pseudomonadati</taxon>
        <taxon>Bacteroidota</taxon>
        <taxon>Flavobacteriia</taxon>
        <taxon>Flavobacteriales</taxon>
        <taxon>Flavobacteriaceae</taxon>
        <taxon>Aquimarina</taxon>
    </lineage>
</organism>
<dbReference type="Pfam" id="PF10988">
    <property type="entry name" value="DUF2807"/>
    <property type="match status" value="1"/>
</dbReference>
<dbReference type="EMBL" id="JAYKLX010000008">
    <property type="protein sequence ID" value="MEB3347207.1"/>
    <property type="molecule type" value="Genomic_DNA"/>
</dbReference>
<dbReference type="RefSeq" id="WP_324181232.1">
    <property type="nucleotide sequence ID" value="NZ_BAABAW010000025.1"/>
</dbReference>
<sequence>MTKVSQYLVAIVLFLVSIITSYAQEIISVEKFNKAIISPHIQVTFEEGPEESVTIESASVSRDKINIEVEGKTLRIYLDGAKMITKTEKEYNHKGWKTRKPIYKGTQVVAKVTYKNIKELSIRGEEIIVCKSPIEQEDFKLKVYGEPKITMNALKTEGLNVTMYGEGYLEVKEGSVDSQKYTVYGEGEVNTLGMNNGRTKITAYGEGNFRINVSDNLKVTAYGEATVAYNGNPSINKGIIIGKAKIQKMK</sequence>
<proteinExistence type="predicted"/>
<dbReference type="InterPro" id="IPR021255">
    <property type="entry name" value="DUF2807"/>
</dbReference>
<evidence type="ECO:0000313" key="2">
    <source>
        <dbReference type="EMBL" id="MEB3347207.1"/>
    </source>
</evidence>
<keyword evidence="3" id="KW-1185">Reference proteome</keyword>
<accession>A0ABU5ZZC1</accession>
<gene>
    <name evidence="2" type="ORF">U6A24_17160</name>
</gene>
<protein>
    <submittedName>
        <fullName evidence="2">Head GIN domain-containing protein</fullName>
    </submittedName>
</protein>
<dbReference type="Gene3D" id="2.160.20.120">
    <property type="match status" value="1"/>
</dbReference>
<name>A0ABU5ZZC1_9FLAO</name>
<reference evidence="2 3" key="1">
    <citation type="journal article" date="2013" name="Int. J. Syst. Evol. Microbiol.">
        <title>Aquimarina gracilis sp. nov., isolated from the gut microflora of a mussel, Mytilus coruscus, and emended description of Aquimarina spongiae.</title>
        <authorList>
            <person name="Park S.C."/>
            <person name="Choe H.N."/>
            <person name="Baik K.S."/>
            <person name="Seong C.N."/>
        </authorList>
    </citation>
    <scope>NUCLEOTIDE SEQUENCE [LARGE SCALE GENOMIC DNA]</scope>
    <source>
        <strain evidence="2 3">PSC32</strain>
    </source>
</reference>
<dbReference type="Proteomes" id="UP001327027">
    <property type="component" value="Unassembled WGS sequence"/>
</dbReference>
<evidence type="ECO:0000313" key="3">
    <source>
        <dbReference type="Proteomes" id="UP001327027"/>
    </source>
</evidence>
<evidence type="ECO:0000259" key="1">
    <source>
        <dbReference type="Pfam" id="PF10988"/>
    </source>
</evidence>